<sequence length="380" mass="42715">MDSLVQKLGKAVKQVARSRGSNWWYTPHMAAASRAIADRIPLVNFVIEVRDARIPLSSECEQLRNFPPSLRRIIVLNKTDLANRSQMEEWMRFFEEKKGMAFGVNSHNKENIKEFLNFLQARVRELKKLDSSGHTITLMLVGIPNVGKSALANALHQVGRISAAEKGKLKHAVISPYPGETKNITSFKIASHPNIFVLDTPGVLPPEVTDDRVCSNLALTGAIRDCVVGEIELAQYFLSILSLSDEYKKWGKLVVVENGRASINQGASILASSESGKRQDRQYPTDHTQDFIVNNVRRALFEAISSFAGNAENEEDLARLIEVEFKVLHRVFHLPKEFDHDENYGIVATKLLNLYRTGRLGHYTLDPFPKNAWCSSSEMI</sequence>
<evidence type="ECO:0000256" key="2">
    <source>
        <dbReference type="ARBA" id="ARBA00022741"/>
    </source>
</evidence>
<evidence type="ECO:0000256" key="6">
    <source>
        <dbReference type="ARBA" id="ARBA00023134"/>
    </source>
</evidence>
<dbReference type="GO" id="GO:0005525">
    <property type="term" value="F:GTP binding"/>
    <property type="evidence" value="ECO:0007669"/>
    <property type="project" value="UniProtKB-KW"/>
</dbReference>
<keyword evidence="4" id="KW-0809">Transit peptide</keyword>
<protein>
    <submittedName>
        <fullName evidence="8">DAR GTPase 2, mitochondrial</fullName>
    </submittedName>
</protein>
<accession>A0A8S0UX78</accession>
<evidence type="ECO:0000256" key="3">
    <source>
        <dbReference type="ARBA" id="ARBA00022801"/>
    </source>
</evidence>
<feature type="domain" description="CP-type G" evidence="7">
    <location>
        <begin position="29"/>
        <end position="206"/>
    </location>
</feature>
<keyword evidence="3" id="KW-0378">Hydrolase</keyword>
<gene>
    <name evidence="8" type="ORF">OLEA9_A030045</name>
</gene>
<dbReference type="GO" id="GO:0005739">
    <property type="term" value="C:mitochondrion"/>
    <property type="evidence" value="ECO:0007669"/>
    <property type="project" value="UniProtKB-SubCell"/>
</dbReference>
<dbReference type="EMBL" id="CACTIH010009093">
    <property type="protein sequence ID" value="CAA3023642.1"/>
    <property type="molecule type" value="Genomic_DNA"/>
</dbReference>
<dbReference type="FunFam" id="3.40.50.300:FF:001008">
    <property type="entry name" value="Mitochondrial GTPase 1"/>
    <property type="match status" value="1"/>
</dbReference>
<dbReference type="InterPro" id="IPR027417">
    <property type="entry name" value="P-loop_NTPase"/>
</dbReference>
<dbReference type="Proteomes" id="UP000594638">
    <property type="component" value="Unassembled WGS sequence"/>
</dbReference>
<dbReference type="InterPro" id="IPR030378">
    <property type="entry name" value="G_CP_dom"/>
</dbReference>
<dbReference type="GO" id="GO:0003924">
    <property type="term" value="F:GTPase activity"/>
    <property type="evidence" value="ECO:0007669"/>
    <property type="project" value="TreeGrafter"/>
</dbReference>
<dbReference type="CDD" id="cd01856">
    <property type="entry name" value="YlqF"/>
    <property type="match status" value="1"/>
</dbReference>
<keyword evidence="6" id="KW-0342">GTP-binding</keyword>
<dbReference type="Gene3D" id="3.40.50.300">
    <property type="entry name" value="P-loop containing nucleotide triphosphate hydrolases"/>
    <property type="match status" value="1"/>
</dbReference>
<evidence type="ECO:0000259" key="7">
    <source>
        <dbReference type="PROSITE" id="PS51721"/>
    </source>
</evidence>
<dbReference type="PANTHER" id="PTHR45782">
    <property type="entry name" value="MITOCHONDRIAL RIBOSOME-ASSOCIATED GTPASE 1"/>
    <property type="match status" value="1"/>
</dbReference>
<keyword evidence="5" id="KW-0496">Mitochondrion</keyword>
<dbReference type="AlphaFoldDB" id="A0A8S0UX78"/>
<name>A0A8S0UX78_OLEEU</name>
<dbReference type="PANTHER" id="PTHR45782:SF1">
    <property type="entry name" value="DAR GTPASE 2, MITOCHONDRIAL"/>
    <property type="match status" value="1"/>
</dbReference>
<evidence type="ECO:0000313" key="9">
    <source>
        <dbReference type="Proteomes" id="UP000594638"/>
    </source>
</evidence>
<organism evidence="8 9">
    <name type="scientific">Olea europaea subsp. europaea</name>
    <dbReference type="NCBI Taxonomy" id="158383"/>
    <lineage>
        <taxon>Eukaryota</taxon>
        <taxon>Viridiplantae</taxon>
        <taxon>Streptophyta</taxon>
        <taxon>Embryophyta</taxon>
        <taxon>Tracheophyta</taxon>
        <taxon>Spermatophyta</taxon>
        <taxon>Magnoliopsida</taxon>
        <taxon>eudicotyledons</taxon>
        <taxon>Gunneridae</taxon>
        <taxon>Pentapetalae</taxon>
        <taxon>asterids</taxon>
        <taxon>lamiids</taxon>
        <taxon>Lamiales</taxon>
        <taxon>Oleaceae</taxon>
        <taxon>Oleeae</taxon>
        <taxon>Olea</taxon>
    </lineage>
</organism>
<dbReference type="Pfam" id="PF01926">
    <property type="entry name" value="MMR_HSR1"/>
    <property type="match status" value="1"/>
</dbReference>
<evidence type="ECO:0000256" key="5">
    <source>
        <dbReference type="ARBA" id="ARBA00023128"/>
    </source>
</evidence>
<keyword evidence="9" id="KW-1185">Reference proteome</keyword>
<reference evidence="8 9" key="1">
    <citation type="submission" date="2019-12" db="EMBL/GenBank/DDBJ databases">
        <authorList>
            <person name="Alioto T."/>
            <person name="Alioto T."/>
            <person name="Gomez Garrido J."/>
        </authorList>
    </citation>
    <scope>NUCLEOTIDE SEQUENCE [LARGE SCALE GENOMIC DNA]</scope>
</reference>
<evidence type="ECO:0000256" key="4">
    <source>
        <dbReference type="ARBA" id="ARBA00022946"/>
    </source>
</evidence>
<dbReference type="SUPFAM" id="SSF52540">
    <property type="entry name" value="P-loop containing nucleoside triphosphate hydrolases"/>
    <property type="match status" value="1"/>
</dbReference>
<evidence type="ECO:0000313" key="8">
    <source>
        <dbReference type="EMBL" id="CAA3023642.1"/>
    </source>
</evidence>
<comment type="subcellular location">
    <subcellularLocation>
        <location evidence="1">Mitochondrion</location>
    </subcellularLocation>
</comment>
<proteinExistence type="predicted"/>
<dbReference type="Gramene" id="OE9A030045T2">
    <property type="protein sequence ID" value="OE9A030045C2"/>
    <property type="gene ID" value="OE9A030045"/>
</dbReference>
<evidence type="ECO:0000256" key="1">
    <source>
        <dbReference type="ARBA" id="ARBA00004173"/>
    </source>
</evidence>
<dbReference type="OrthoDB" id="269151at2759"/>
<dbReference type="InterPro" id="IPR006073">
    <property type="entry name" value="GTP-bd"/>
</dbReference>
<comment type="caution">
    <text evidence="8">The sequence shown here is derived from an EMBL/GenBank/DDBJ whole genome shotgun (WGS) entry which is preliminary data.</text>
</comment>
<keyword evidence="2" id="KW-0547">Nucleotide-binding</keyword>
<dbReference type="PROSITE" id="PS51721">
    <property type="entry name" value="G_CP"/>
    <property type="match status" value="1"/>
</dbReference>
<dbReference type="GO" id="GO:0032543">
    <property type="term" value="P:mitochondrial translation"/>
    <property type="evidence" value="ECO:0007669"/>
    <property type="project" value="TreeGrafter"/>
</dbReference>